<evidence type="ECO:0000259" key="2">
    <source>
        <dbReference type="PROSITE" id="PS50157"/>
    </source>
</evidence>
<keyword evidence="1" id="KW-0479">Metal-binding</keyword>
<name>A0A2J6Q5D0_9HELO</name>
<dbReference type="Gene3D" id="3.30.160.60">
    <property type="entry name" value="Classic Zinc Finger"/>
    <property type="match status" value="1"/>
</dbReference>
<dbReference type="PROSITE" id="PS00028">
    <property type="entry name" value="ZINC_FINGER_C2H2_1"/>
    <property type="match status" value="1"/>
</dbReference>
<keyword evidence="4" id="KW-1185">Reference proteome</keyword>
<dbReference type="Proteomes" id="UP000235672">
    <property type="component" value="Unassembled WGS sequence"/>
</dbReference>
<dbReference type="EMBL" id="KZ613481">
    <property type="protein sequence ID" value="PMD21490.1"/>
    <property type="molecule type" value="Genomic_DNA"/>
</dbReference>
<keyword evidence="1" id="KW-0862">Zinc</keyword>
<proteinExistence type="predicted"/>
<dbReference type="SMART" id="SM00355">
    <property type="entry name" value="ZnF_C2H2"/>
    <property type="match status" value="2"/>
</dbReference>
<evidence type="ECO:0000313" key="3">
    <source>
        <dbReference type="EMBL" id="PMD21490.1"/>
    </source>
</evidence>
<feature type="domain" description="C2H2-type" evidence="2">
    <location>
        <begin position="249"/>
        <end position="279"/>
    </location>
</feature>
<dbReference type="STRING" id="1745343.A0A2J6Q5D0"/>
<dbReference type="GO" id="GO:0008270">
    <property type="term" value="F:zinc ion binding"/>
    <property type="evidence" value="ECO:0007669"/>
    <property type="project" value="UniProtKB-KW"/>
</dbReference>
<accession>A0A2J6Q5D0</accession>
<evidence type="ECO:0000313" key="4">
    <source>
        <dbReference type="Proteomes" id="UP000235672"/>
    </source>
</evidence>
<protein>
    <recommendedName>
        <fullName evidence="2">C2H2-type domain-containing protein</fullName>
    </recommendedName>
</protein>
<dbReference type="InterPro" id="IPR013087">
    <property type="entry name" value="Znf_C2H2_type"/>
</dbReference>
<evidence type="ECO:0000256" key="1">
    <source>
        <dbReference type="PROSITE-ProRule" id="PRU00042"/>
    </source>
</evidence>
<gene>
    <name evidence="3" type="ORF">NA56DRAFT_748941</name>
</gene>
<dbReference type="PROSITE" id="PS50157">
    <property type="entry name" value="ZINC_FINGER_C2H2_2"/>
    <property type="match status" value="1"/>
</dbReference>
<dbReference type="OrthoDB" id="3513540at2759"/>
<reference evidence="3 4" key="1">
    <citation type="submission" date="2016-05" db="EMBL/GenBank/DDBJ databases">
        <title>A degradative enzymes factory behind the ericoid mycorrhizal symbiosis.</title>
        <authorList>
            <consortium name="DOE Joint Genome Institute"/>
            <person name="Martino E."/>
            <person name="Morin E."/>
            <person name="Grelet G."/>
            <person name="Kuo A."/>
            <person name="Kohler A."/>
            <person name="Daghino S."/>
            <person name="Barry K."/>
            <person name="Choi C."/>
            <person name="Cichocki N."/>
            <person name="Clum A."/>
            <person name="Copeland A."/>
            <person name="Hainaut M."/>
            <person name="Haridas S."/>
            <person name="Labutti K."/>
            <person name="Lindquist E."/>
            <person name="Lipzen A."/>
            <person name="Khouja H.-R."/>
            <person name="Murat C."/>
            <person name="Ohm R."/>
            <person name="Olson A."/>
            <person name="Spatafora J."/>
            <person name="Veneault-Fourrey C."/>
            <person name="Henrissat B."/>
            <person name="Grigoriev I."/>
            <person name="Martin F."/>
            <person name="Perotto S."/>
        </authorList>
    </citation>
    <scope>NUCLEOTIDE SEQUENCE [LARGE SCALE GENOMIC DNA]</scope>
    <source>
        <strain evidence="3 4">UAMH 7357</strain>
    </source>
</reference>
<dbReference type="AlphaFoldDB" id="A0A2J6Q5D0"/>
<keyword evidence="1" id="KW-0863">Zinc-finger</keyword>
<sequence>MDAAVQTIRDVSVMPTFHFESHKMVKFSVSYVPIPQPSELEGFPRLPSARGESRDRVILLDIHTMNLDTRPAPSNESGDIFTFSNSSQPPSLYTLLLPPGQCFVVHTPIKACSWMNCASPAMPVTNSTTILLLVPCLDQSQQQVCPANHFEYQRIGLDLEYIPCNLSEPQTLDNMSMATADSQATLPNELPTVSNVGILPSNYFSPTIIESQTQSPTSLLSAHDSPLYPLPPEAHQGLQALPCYQSQRHACSLPNCSTTFKRVHELKRHIATVHGTKKNCPYNPCRYKTGRKDKMAEHARKMHGQA</sequence>
<organism evidence="3 4">
    <name type="scientific">Hyaloscypha hepaticicola</name>
    <dbReference type="NCBI Taxonomy" id="2082293"/>
    <lineage>
        <taxon>Eukaryota</taxon>
        <taxon>Fungi</taxon>
        <taxon>Dikarya</taxon>
        <taxon>Ascomycota</taxon>
        <taxon>Pezizomycotina</taxon>
        <taxon>Leotiomycetes</taxon>
        <taxon>Helotiales</taxon>
        <taxon>Hyaloscyphaceae</taxon>
        <taxon>Hyaloscypha</taxon>
    </lineage>
</organism>